<dbReference type="Pfam" id="PF13960">
    <property type="entry name" value="DUF4218"/>
    <property type="match status" value="1"/>
</dbReference>
<dbReference type="Proteomes" id="UP000631114">
    <property type="component" value="Unassembled WGS sequence"/>
</dbReference>
<evidence type="ECO:0000313" key="3">
    <source>
        <dbReference type="Proteomes" id="UP000631114"/>
    </source>
</evidence>
<dbReference type="EMBL" id="JADFTS010000003">
    <property type="protein sequence ID" value="KAF9613557.1"/>
    <property type="molecule type" value="Genomic_DNA"/>
</dbReference>
<proteinExistence type="predicted"/>
<reference evidence="2 3" key="1">
    <citation type="submission" date="2020-10" db="EMBL/GenBank/DDBJ databases">
        <title>The Coptis chinensis genome and diversification of protoberbering-type alkaloids.</title>
        <authorList>
            <person name="Wang B."/>
            <person name="Shu S."/>
            <person name="Song C."/>
            <person name="Liu Y."/>
        </authorList>
    </citation>
    <scope>NUCLEOTIDE SEQUENCE [LARGE SCALE GENOMIC DNA]</scope>
    <source>
        <strain evidence="2">HL-2020</strain>
        <tissue evidence="2">Leaf</tissue>
    </source>
</reference>
<evidence type="ECO:0000259" key="1">
    <source>
        <dbReference type="Pfam" id="PF13960"/>
    </source>
</evidence>
<dbReference type="AlphaFoldDB" id="A0A835IBZ4"/>
<dbReference type="OrthoDB" id="1650587at2759"/>
<gene>
    <name evidence="2" type="ORF">IFM89_008948</name>
</gene>
<sequence>MMRTFKTYVKNKRYPEGCIVERYLVEESILYCNEYMPEGGNGSHSHGRKKFMDEEKGCSTIVEKKLVLFDEDGRPVGDKSADFSSSLGESSRAHAPIVFQRWKDIPNQKKDLIWELISPLNLDYSKSSHLKLQYFSKNFRKF</sequence>
<dbReference type="InterPro" id="IPR025452">
    <property type="entry name" value="DUF4218"/>
</dbReference>
<dbReference type="PANTHER" id="PTHR48451:SF1">
    <property type="entry name" value="DUF4218 DOMAIN-CONTAINING PROTEIN"/>
    <property type="match status" value="1"/>
</dbReference>
<keyword evidence="3" id="KW-1185">Reference proteome</keyword>
<accession>A0A835IBZ4</accession>
<dbReference type="PANTHER" id="PTHR48451">
    <property type="entry name" value="DUF4218 DOMAIN-CONTAINING PROTEIN"/>
    <property type="match status" value="1"/>
</dbReference>
<evidence type="ECO:0000313" key="2">
    <source>
        <dbReference type="EMBL" id="KAF9613557.1"/>
    </source>
</evidence>
<feature type="domain" description="DUF4218" evidence="1">
    <location>
        <begin position="3"/>
        <end position="37"/>
    </location>
</feature>
<comment type="caution">
    <text evidence="2">The sequence shown here is derived from an EMBL/GenBank/DDBJ whole genome shotgun (WGS) entry which is preliminary data.</text>
</comment>
<protein>
    <recommendedName>
        <fullName evidence="1">DUF4218 domain-containing protein</fullName>
    </recommendedName>
</protein>
<organism evidence="2 3">
    <name type="scientific">Coptis chinensis</name>
    <dbReference type="NCBI Taxonomy" id="261450"/>
    <lineage>
        <taxon>Eukaryota</taxon>
        <taxon>Viridiplantae</taxon>
        <taxon>Streptophyta</taxon>
        <taxon>Embryophyta</taxon>
        <taxon>Tracheophyta</taxon>
        <taxon>Spermatophyta</taxon>
        <taxon>Magnoliopsida</taxon>
        <taxon>Ranunculales</taxon>
        <taxon>Ranunculaceae</taxon>
        <taxon>Coptidoideae</taxon>
        <taxon>Coptis</taxon>
    </lineage>
</organism>
<name>A0A835IBZ4_9MAGN</name>